<evidence type="ECO:0000259" key="4">
    <source>
        <dbReference type="PROSITE" id="PS51677"/>
    </source>
</evidence>
<evidence type="ECO:0000313" key="5">
    <source>
        <dbReference type="EMBL" id="MFB2839481.1"/>
    </source>
</evidence>
<dbReference type="Pfam" id="PF01522">
    <property type="entry name" value="Polysacc_deac_1"/>
    <property type="match status" value="1"/>
</dbReference>
<dbReference type="EMBL" id="JBHFNT010000309">
    <property type="protein sequence ID" value="MFB2839481.1"/>
    <property type="molecule type" value="Genomic_DNA"/>
</dbReference>
<keyword evidence="6" id="KW-1185">Reference proteome</keyword>
<accession>A0ABV4WWL0</accession>
<dbReference type="PANTHER" id="PTHR10587:SF133">
    <property type="entry name" value="CHITIN DEACETYLASE 1-RELATED"/>
    <property type="match status" value="1"/>
</dbReference>
<name>A0ABV4WWL0_9CYAN</name>
<dbReference type="CDD" id="cd10917">
    <property type="entry name" value="CE4_NodB_like_6s_7s"/>
    <property type="match status" value="1"/>
</dbReference>
<keyword evidence="3" id="KW-0732">Signal</keyword>
<protein>
    <submittedName>
        <fullName evidence="5">Polysaccharide deacetylase family protein</fullName>
        <ecNumber evidence="5">3.-.-.-</ecNumber>
    </submittedName>
</protein>
<dbReference type="InterPro" id="IPR011330">
    <property type="entry name" value="Glyco_hydro/deAcase_b/a-brl"/>
</dbReference>
<dbReference type="PANTHER" id="PTHR10587">
    <property type="entry name" value="GLYCOSYL TRANSFERASE-RELATED"/>
    <property type="match status" value="1"/>
</dbReference>
<evidence type="ECO:0000256" key="2">
    <source>
        <dbReference type="ARBA" id="ARBA00022801"/>
    </source>
</evidence>
<reference evidence="5 6" key="1">
    <citation type="submission" date="2024-09" db="EMBL/GenBank/DDBJ databases">
        <title>Floridaenema gen nov. (Aerosakkonemataceae, Aerosakkonematales ord. nov., Cyanobacteria) from benthic tropical and subtropical fresh waters, with the description of four new species.</title>
        <authorList>
            <person name="Moretto J.A."/>
            <person name="Berthold D.E."/>
            <person name="Lefler F.W."/>
            <person name="Huang I.-S."/>
            <person name="Laughinghouse H. IV."/>
        </authorList>
    </citation>
    <scope>NUCLEOTIDE SEQUENCE [LARGE SCALE GENOMIC DNA]</scope>
    <source>
        <strain evidence="5 6">BLCC-F167</strain>
    </source>
</reference>
<feature type="chain" id="PRO_5046397431" evidence="3">
    <location>
        <begin position="20"/>
        <end position="396"/>
    </location>
</feature>
<keyword evidence="2 5" id="KW-0378">Hydrolase</keyword>
<feature type="domain" description="NodB homology" evidence="4">
    <location>
        <begin position="115"/>
        <end position="295"/>
    </location>
</feature>
<dbReference type="InterPro" id="IPR050248">
    <property type="entry name" value="Polysacc_deacetylase_ArnD"/>
</dbReference>
<proteinExistence type="predicted"/>
<dbReference type="GO" id="GO:0016787">
    <property type="term" value="F:hydrolase activity"/>
    <property type="evidence" value="ECO:0007669"/>
    <property type="project" value="UniProtKB-KW"/>
</dbReference>
<gene>
    <name evidence="5" type="ORF">ACE1CA_33745</name>
</gene>
<keyword evidence="1" id="KW-0479">Metal-binding</keyword>
<sequence length="396" mass="44692">MLRLSRRNLKFCTYVSLFAAACSFLVGVSLSIHEHSQETYRKRHLVIKHPLSTKDFSQLFGTEEKPNKKLQPDLKEKPEIAPINKKNPLPPLAFKAPISFQGKTIKQVNWGVQDKVIALTFDDGPWPTYTNQVLGILKKNDIKATFFWIGRNVRSFPQIALQVVAEGHAIGNHTWSHSYRKMNKIIATKEVESTKAIIKKITNVETNLFRPPGGILNNGPAGYALSQKYAILMWSDDSTDYARNISVNNIVNRILKSAKPGGILLMHDGGGDRSRTVQALPIIINSLKNQGYRFVTIPELMGIQKSDDSGNQETIKPEDDQTIKPEVLTIKPRNNKLVKPRVLTIKPRNNKLVKPRVLIAKPANNKIIKLRNLVIRGQRKMQQKSKIPQSPIPTNR</sequence>
<feature type="signal peptide" evidence="3">
    <location>
        <begin position="1"/>
        <end position="19"/>
    </location>
</feature>
<comment type="caution">
    <text evidence="5">The sequence shown here is derived from an EMBL/GenBank/DDBJ whole genome shotgun (WGS) entry which is preliminary data.</text>
</comment>
<dbReference type="Proteomes" id="UP001576780">
    <property type="component" value="Unassembled WGS sequence"/>
</dbReference>
<dbReference type="InterPro" id="IPR002509">
    <property type="entry name" value="NODB_dom"/>
</dbReference>
<dbReference type="SUPFAM" id="SSF88713">
    <property type="entry name" value="Glycoside hydrolase/deacetylase"/>
    <property type="match status" value="1"/>
</dbReference>
<evidence type="ECO:0000256" key="3">
    <source>
        <dbReference type="SAM" id="SignalP"/>
    </source>
</evidence>
<dbReference type="PROSITE" id="PS51257">
    <property type="entry name" value="PROKAR_LIPOPROTEIN"/>
    <property type="match status" value="1"/>
</dbReference>
<evidence type="ECO:0000256" key="1">
    <source>
        <dbReference type="ARBA" id="ARBA00022723"/>
    </source>
</evidence>
<dbReference type="PROSITE" id="PS51677">
    <property type="entry name" value="NODB"/>
    <property type="match status" value="1"/>
</dbReference>
<dbReference type="EC" id="3.-.-.-" evidence="5"/>
<dbReference type="RefSeq" id="WP_413281746.1">
    <property type="nucleotide sequence ID" value="NZ_JBHFNT010000309.1"/>
</dbReference>
<dbReference type="Gene3D" id="3.20.20.370">
    <property type="entry name" value="Glycoside hydrolase/deacetylase"/>
    <property type="match status" value="1"/>
</dbReference>
<evidence type="ECO:0000313" key="6">
    <source>
        <dbReference type="Proteomes" id="UP001576780"/>
    </source>
</evidence>
<organism evidence="5 6">
    <name type="scientific">Floridaenema evergladense BLCC-F167</name>
    <dbReference type="NCBI Taxonomy" id="3153639"/>
    <lineage>
        <taxon>Bacteria</taxon>
        <taxon>Bacillati</taxon>
        <taxon>Cyanobacteriota</taxon>
        <taxon>Cyanophyceae</taxon>
        <taxon>Oscillatoriophycideae</taxon>
        <taxon>Aerosakkonematales</taxon>
        <taxon>Aerosakkonemataceae</taxon>
        <taxon>Floridanema</taxon>
        <taxon>Floridanema evergladense</taxon>
    </lineage>
</organism>